<accession>A0A6A4X4X7</accession>
<dbReference type="GO" id="GO:0048024">
    <property type="term" value="P:regulation of mRNA splicing, via spliceosome"/>
    <property type="evidence" value="ECO:0007669"/>
    <property type="project" value="TreeGrafter"/>
</dbReference>
<sequence length="325" mass="37862">MADAGFFRVRGTSAEQDNRFSDKEKKMMKQMRFSDNLTKKVDMTRVKLDVLKPWITQRITQLLGIEDDVVIEFVFNQLEERNPDPKKMQINLTGFLNGKNARVFLHELWGLLSSATMNPSGIPDSFIEQKKEEIRRRNKHDRSRSGRDRSRSRERRRNRSGSYDRDRRPRERDRRGDRERERDRDRDRDRDRERDRDRDRRVRDRDLDRERDRDGDRDRDRRDRRDKERDREAAGPQRQGAVSEASVTAQEVTAPPREQGACGCSGASPFTACRTARGVSATTGHQSAAGAVIPPRAGALVQLLRRGERVRRVVGQRIQRGVRGG</sequence>
<feature type="region of interest" description="Disordered" evidence="4">
    <location>
        <begin position="119"/>
        <end position="262"/>
    </location>
</feature>
<keyword evidence="1" id="KW-0507">mRNA processing</keyword>
<reference evidence="6 7" key="1">
    <citation type="submission" date="2019-07" db="EMBL/GenBank/DDBJ databases">
        <title>Draft genome assembly of a fouling barnacle, Amphibalanus amphitrite (Darwin, 1854): The first reference genome for Thecostraca.</title>
        <authorList>
            <person name="Kim W."/>
        </authorList>
    </citation>
    <scope>NUCLEOTIDE SEQUENCE [LARGE SCALE GENOMIC DNA]</scope>
    <source>
        <strain evidence="6">SNU_AA5</strain>
        <tissue evidence="6">Soma without cirri and trophi</tissue>
    </source>
</reference>
<name>A0A6A4X4X7_AMPAM</name>
<keyword evidence="2" id="KW-0508">mRNA splicing</keyword>
<dbReference type="InterPro" id="IPR052225">
    <property type="entry name" value="Ser/Arg_repetitive_matrix"/>
</dbReference>
<dbReference type="Proteomes" id="UP000440578">
    <property type="component" value="Unassembled WGS sequence"/>
</dbReference>
<evidence type="ECO:0000256" key="2">
    <source>
        <dbReference type="ARBA" id="ARBA00023187"/>
    </source>
</evidence>
<dbReference type="PANTHER" id="PTHR23148:SF0">
    <property type="entry name" value="SERINE_ARGININE REPETITIVE MATRIX PROTEIN 1"/>
    <property type="match status" value="1"/>
</dbReference>
<dbReference type="GO" id="GO:0008380">
    <property type="term" value="P:RNA splicing"/>
    <property type="evidence" value="ECO:0007669"/>
    <property type="project" value="UniProtKB-KW"/>
</dbReference>
<dbReference type="FunFam" id="1.20.1390.10:FF:000002">
    <property type="entry name" value="Serine/arginine repetitive matrix 1 isoform 2"/>
    <property type="match status" value="1"/>
</dbReference>
<dbReference type="PANTHER" id="PTHR23148">
    <property type="entry name" value="SERINE/ARGININE REGULATED NUCLEAR MATRIX PROTEIN"/>
    <property type="match status" value="1"/>
</dbReference>
<dbReference type="GO" id="GO:0006397">
    <property type="term" value="P:mRNA processing"/>
    <property type="evidence" value="ECO:0007669"/>
    <property type="project" value="UniProtKB-KW"/>
</dbReference>
<evidence type="ECO:0000256" key="1">
    <source>
        <dbReference type="ARBA" id="ARBA00022664"/>
    </source>
</evidence>
<evidence type="ECO:0000259" key="5">
    <source>
        <dbReference type="PROSITE" id="PS51025"/>
    </source>
</evidence>
<dbReference type="SUPFAM" id="SSF101233">
    <property type="entry name" value="PWI domain"/>
    <property type="match status" value="1"/>
</dbReference>
<dbReference type="GO" id="GO:0003723">
    <property type="term" value="F:RNA binding"/>
    <property type="evidence" value="ECO:0007669"/>
    <property type="project" value="TreeGrafter"/>
</dbReference>
<evidence type="ECO:0000256" key="4">
    <source>
        <dbReference type="SAM" id="MobiDB-lite"/>
    </source>
</evidence>
<keyword evidence="7" id="KW-1185">Reference proteome</keyword>
<evidence type="ECO:0000313" key="7">
    <source>
        <dbReference type="Proteomes" id="UP000440578"/>
    </source>
</evidence>
<dbReference type="OrthoDB" id="163257at2759"/>
<feature type="compositionally biased region" description="Basic and acidic residues" evidence="4">
    <location>
        <begin position="162"/>
        <end position="233"/>
    </location>
</feature>
<protein>
    <recommendedName>
        <fullName evidence="3">Serine/arginine repetitive matrix protein 1</fullName>
    </recommendedName>
</protein>
<dbReference type="InterPro" id="IPR036483">
    <property type="entry name" value="PWI_dom_sf"/>
</dbReference>
<dbReference type="Pfam" id="PF01480">
    <property type="entry name" value="PWI"/>
    <property type="match status" value="1"/>
</dbReference>
<dbReference type="Gene3D" id="1.20.1390.10">
    <property type="entry name" value="PWI domain"/>
    <property type="match status" value="1"/>
</dbReference>
<comment type="caution">
    <text evidence="6">The sequence shown here is derived from an EMBL/GenBank/DDBJ whole genome shotgun (WGS) entry which is preliminary data.</text>
</comment>
<feature type="domain" description="PWI" evidence="5">
    <location>
        <begin position="30"/>
        <end position="129"/>
    </location>
</feature>
<organism evidence="6 7">
    <name type="scientific">Amphibalanus amphitrite</name>
    <name type="common">Striped barnacle</name>
    <name type="synonym">Balanus amphitrite</name>
    <dbReference type="NCBI Taxonomy" id="1232801"/>
    <lineage>
        <taxon>Eukaryota</taxon>
        <taxon>Metazoa</taxon>
        <taxon>Ecdysozoa</taxon>
        <taxon>Arthropoda</taxon>
        <taxon>Crustacea</taxon>
        <taxon>Multicrustacea</taxon>
        <taxon>Cirripedia</taxon>
        <taxon>Thoracica</taxon>
        <taxon>Thoracicalcarea</taxon>
        <taxon>Balanomorpha</taxon>
        <taxon>Balanoidea</taxon>
        <taxon>Balanidae</taxon>
        <taxon>Amphibalaninae</taxon>
        <taxon>Amphibalanus</taxon>
    </lineage>
</organism>
<dbReference type="GO" id="GO:0005681">
    <property type="term" value="C:spliceosomal complex"/>
    <property type="evidence" value="ECO:0007669"/>
    <property type="project" value="TreeGrafter"/>
</dbReference>
<dbReference type="AlphaFoldDB" id="A0A6A4X4X7"/>
<dbReference type="SMART" id="SM00311">
    <property type="entry name" value="PWI"/>
    <property type="match status" value="1"/>
</dbReference>
<proteinExistence type="predicted"/>
<evidence type="ECO:0000313" key="6">
    <source>
        <dbReference type="EMBL" id="KAF0312549.1"/>
    </source>
</evidence>
<dbReference type="PROSITE" id="PS51025">
    <property type="entry name" value="PWI"/>
    <property type="match status" value="1"/>
</dbReference>
<evidence type="ECO:0000256" key="3">
    <source>
        <dbReference type="ARBA" id="ARBA00067280"/>
    </source>
</evidence>
<dbReference type="EMBL" id="VIIS01000161">
    <property type="protein sequence ID" value="KAF0312549.1"/>
    <property type="molecule type" value="Genomic_DNA"/>
</dbReference>
<gene>
    <name evidence="6" type="primary">Srrm1</name>
    <name evidence="6" type="ORF">FJT64_016699</name>
</gene>
<dbReference type="InterPro" id="IPR002483">
    <property type="entry name" value="PWI_dom"/>
</dbReference>